<evidence type="ECO:0000256" key="3">
    <source>
        <dbReference type="ARBA" id="ARBA00023027"/>
    </source>
</evidence>
<evidence type="ECO:0000259" key="6">
    <source>
        <dbReference type="Pfam" id="PF14833"/>
    </source>
</evidence>
<organism evidence="7 8">
    <name type="scientific">Pseudonocardia sulfidoxydans NBRC 16205</name>
    <dbReference type="NCBI Taxonomy" id="1223511"/>
    <lineage>
        <taxon>Bacteria</taxon>
        <taxon>Bacillati</taxon>
        <taxon>Actinomycetota</taxon>
        <taxon>Actinomycetes</taxon>
        <taxon>Pseudonocardiales</taxon>
        <taxon>Pseudonocardiaceae</taxon>
        <taxon>Pseudonocardia</taxon>
    </lineage>
</organism>
<dbReference type="Proteomes" id="UP000321685">
    <property type="component" value="Unassembled WGS sequence"/>
</dbReference>
<sequence>MTTVALLGTGIMGAGMGRNILAAGLDLRVWNRTAEKARPLVDAGATASEEPADAVRGADVIVTMLGDAGDVRAVMERAAPGLVAGQVWAQMTTVGVAPLAGLAGLAREHGLVFVDAPVLGTRAPAENGQLQVFAAGPAEVRDRVAPVFDAVGRETVWLGDDGAGAAASRFKLVANSWVMAVTAATGETMALAKGLGVDPAVFLDAIEGGPLDLPYLRVKAQAILAGDWRPSFSAANAAKDSGLIVDAGAAAGVRLDVAAAARDRLRRVSDAGHADDDMAAAYLASFLHEQTE</sequence>
<dbReference type="GO" id="GO:0051287">
    <property type="term" value="F:NAD binding"/>
    <property type="evidence" value="ECO:0007669"/>
    <property type="project" value="InterPro"/>
</dbReference>
<dbReference type="InterPro" id="IPR015815">
    <property type="entry name" value="HIBADH-related"/>
</dbReference>
<comment type="caution">
    <text evidence="7">The sequence shown here is derived from an EMBL/GenBank/DDBJ whole genome shotgun (WGS) entry which is preliminary data.</text>
</comment>
<feature type="domain" description="3-hydroxyisobutyrate dehydrogenase-like NAD-binding" evidence="6">
    <location>
        <begin position="166"/>
        <end position="282"/>
    </location>
</feature>
<evidence type="ECO:0000256" key="4">
    <source>
        <dbReference type="PIRSR" id="PIRSR000103-1"/>
    </source>
</evidence>
<name>A0A511DGH7_9PSEU</name>
<evidence type="ECO:0000256" key="2">
    <source>
        <dbReference type="ARBA" id="ARBA00023002"/>
    </source>
</evidence>
<dbReference type="Gene3D" id="1.10.1040.10">
    <property type="entry name" value="N-(1-d-carboxylethyl)-l-norvaline Dehydrogenase, domain 2"/>
    <property type="match status" value="1"/>
</dbReference>
<dbReference type="InterPro" id="IPR029154">
    <property type="entry name" value="HIBADH-like_NADP-bd"/>
</dbReference>
<dbReference type="GO" id="GO:0016491">
    <property type="term" value="F:oxidoreductase activity"/>
    <property type="evidence" value="ECO:0007669"/>
    <property type="project" value="UniProtKB-KW"/>
</dbReference>
<dbReference type="EMBL" id="BJVJ01000020">
    <property type="protein sequence ID" value="GEL23483.1"/>
    <property type="molecule type" value="Genomic_DNA"/>
</dbReference>
<feature type="domain" description="6-phosphogluconate dehydrogenase NADP-binding" evidence="5">
    <location>
        <begin position="3"/>
        <end position="159"/>
    </location>
</feature>
<dbReference type="Pfam" id="PF14833">
    <property type="entry name" value="NAD_binding_11"/>
    <property type="match status" value="1"/>
</dbReference>
<reference evidence="7 8" key="1">
    <citation type="submission" date="2019-07" db="EMBL/GenBank/DDBJ databases">
        <title>Whole genome shotgun sequence of Pseudonocardia sulfidoxydans NBRC 16205.</title>
        <authorList>
            <person name="Hosoyama A."/>
            <person name="Uohara A."/>
            <person name="Ohji S."/>
            <person name="Ichikawa N."/>
        </authorList>
    </citation>
    <scope>NUCLEOTIDE SEQUENCE [LARGE SCALE GENOMIC DNA]</scope>
    <source>
        <strain evidence="7 8">NBRC 16205</strain>
    </source>
</reference>
<dbReference type="SUPFAM" id="SSF48179">
    <property type="entry name" value="6-phosphogluconate dehydrogenase C-terminal domain-like"/>
    <property type="match status" value="1"/>
</dbReference>
<keyword evidence="3" id="KW-0520">NAD</keyword>
<gene>
    <name evidence="7" type="ORF">PSU4_24370</name>
</gene>
<dbReference type="PANTHER" id="PTHR43580:SF2">
    <property type="entry name" value="CYTOKINE-LIKE NUCLEAR FACTOR N-PAC"/>
    <property type="match status" value="1"/>
</dbReference>
<evidence type="ECO:0000256" key="1">
    <source>
        <dbReference type="ARBA" id="ARBA00009080"/>
    </source>
</evidence>
<feature type="active site" evidence="4">
    <location>
        <position position="171"/>
    </location>
</feature>
<dbReference type="InterPro" id="IPR036291">
    <property type="entry name" value="NAD(P)-bd_dom_sf"/>
</dbReference>
<accession>A0A511DGH7</accession>
<comment type="similarity">
    <text evidence="1">Belongs to the HIBADH-related family.</text>
</comment>
<protein>
    <submittedName>
        <fullName evidence="7">Dehydrogenase</fullName>
    </submittedName>
</protein>
<keyword evidence="2" id="KW-0560">Oxidoreductase</keyword>
<dbReference type="GO" id="GO:0050661">
    <property type="term" value="F:NADP binding"/>
    <property type="evidence" value="ECO:0007669"/>
    <property type="project" value="InterPro"/>
</dbReference>
<dbReference type="InterPro" id="IPR008927">
    <property type="entry name" value="6-PGluconate_DH-like_C_sf"/>
</dbReference>
<dbReference type="InterPro" id="IPR006115">
    <property type="entry name" value="6PGDH_NADP-bd"/>
</dbReference>
<dbReference type="SUPFAM" id="SSF51735">
    <property type="entry name" value="NAD(P)-binding Rossmann-fold domains"/>
    <property type="match status" value="1"/>
</dbReference>
<dbReference type="PIRSF" id="PIRSF000103">
    <property type="entry name" value="HIBADH"/>
    <property type="match status" value="1"/>
</dbReference>
<dbReference type="PANTHER" id="PTHR43580">
    <property type="entry name" value="OXIDOREDUCTASE GLYR1-RELATED"/>
    <property type="match status" value="1"/>
</dbReference>
<keyword evidence="8" id="KW-1185">Reference proteome</keyword>
<evidence type="ECO:0000313" key="8">
    <source>
        <dbReference type="Proteomes" id="UP000321685"/>
    </source>
</evidence>
<dbReference type="Gene3D" id="3.40.50.720">
    <property type="entry name" value="NAD(P)-binding Rossmann-like Domain"/>
    <property type="match status" value="1"/>
</dbReference>
<dbReference type="InterPro" id="IPR051265">
    <property type="entry name" value="HIBADH-related_NP60_sf"/>
</dbReference>
<dbReference type="InterPro" id="IPR013328">
    <property type="entry name" value="6PGD_dom2"/>
</dbReference>
<proteinExistence type="inferred from homology"/>
<dbReference type="RefSeq" id="WP_147106671.1">
    <property type="nucleotide sequence ID" value="NZ_BJVJ01000020.1"/>
</dbReference>
<dbReference type="AlphaFoldDB" id="A0A511DGH7"/>
<evidence type="ECO:0000259" key="5">
    <source>
        <dbReference type="Pfam" id="PF03446"/>
    </source>
</evidence>
<evidence type="ECO:0000313" key="7">
    <source>
        <dbReference type="EMBL" id="GEL23483.1"/>
    </source>
</evidence>
<dbReference type="Pfam" id="PF03446">
    <property type="entry name" value="NAD_binding_2"/>
    <property type="match status" value="1"/>
</dbReference>
<dbReference type="OrthoDB" id="3185659at2"/>